<protein>
    <submittedName>
        <fullName evidence="1">Uncharacterized protein</fullName>
    </submittedName>
</protein>
<keyword evidence="2" id="KW-1185">Reference proteome</keyword>
<reference evidence="1" key="1">
    <citation type="submission" date="2018-11" db="EMBL/GenBank/DDBJ databases">
        <authorList>
            <consortium name="Pathogen Informatics"/>
        </authorList>
    </citation>
    <scope>NUCLEOTIDE SEQUENCE</scope>
</reference>
<organism evidence="1 2">
    <name type="scientific">Protopolystoma xenopodis</name>
    <dbReference type="NCBI Taxonomy" id="117903"/>
    <lineage>
        <taxon>Eukaryota</taxon>
        <taxon>Metazoa</taxon>
        <taxon>Spiralia</taxon>
        <taxon>Lophotrochozoa</taxon>
        <taxon>Platyhelminthes</taxon>
        <taxon>Monogenea</taxon>
        <taxon>Polyopisthocotylea</taxon>
        <taxon>Polystomatidea</taxon>
        <taxon>Polystomatidae</taxon>
        <taxon>Protopolystoma</taxon>
    </lineage>
</organism>
<evidence type="ECO:0000313" key="1">
    <source>
        <dbReference type="EMBL" id="VEL09518.1"/>
    </source>
</evidence>
<dbReference type="AlphaFoldDB" id="A0A3S4ZXE8"/>
<proteinExistence type="predicted"/>
<dbReference type="Proteomes" id="UP000784294">
    <property type="component" value="Unassembled WGS sequence"/>
</dbReference>
<dbReference type="EMBL" id="CAAALY010006532">
    <property type="protein sequence ID" value="VEL09518.1"/>
    <property type="molecule type" value="Genomic_DNA"/>
</dbReference>
<gene>
    <name evidence="1" type="ORF">PXEA_LOCUS2958</name>
</gene>
<name>A0A3S4ZXE8_9PLAT</name>
<evidence type="ECO:0000313" key="2">
    <source>
        <dbReference type="Proteomes" id="UP000784294"/>
    </source>
</evidence>
<accession>A0A3S4ZXE8</accession>
<comment type="caution">
    <text evidence="1">The sequence shown here is derived from an EMBL/GenBank/DDBJ whole genome shotgun (WGS) entry which is preliminary data.</text>
</comment>
<sequence length="150" mass="15397">MTGISHLLPAARFDNLSIIQVSPATSRELLSHPHSTGLNWVAVSKPAHALQSALATGSNSGAVVPFPAQLPVPLDKPTKGVHVSLALTTTPALILTSTGPVSVSYHQTRCDSNGGLPASPTLGRGVSYGLELGKPVIPENQVPHSVASFG</sequence>